<dbReference type="InterPro" id="IPR036291">
    <property type="entry name" value="NAD(P)-bd_dom_sf"/>
</dbReference>
<dbReference type="AlphaFoldDB" id="A0A8S8ZQV8"/>
<dbReference type="GO" id="GO:0005634">
    <property type="term" value="C:nucleus"/>
    <property type="evidence" value="ECO:0007669"/>
    <property type="project" value="TreeGrafter"/>
</dbReference>
<dbReference type="OMA" id="DIEARCK"/>
<dbReference type="CDD" id="cd05251">
    <property type="entry name" value="NmrA_like_SDR_a"/>
    <property type="match status" value="1"/>
</dbReference>
<evidence type="ECO:0000313" key="5">
    <source>
        <dbReference type="Proteomes" id="UP000433876"/>
    </source>
</evidence>
<dbReference type="Gene3D" id="3.90.25.10">
    <property type="entry name" value="UDP-galactose 4-epimerase, domain 1"/>
    <property type="match status" value="1"/>
</dbReference>
<dbReference type="Proteomes" id="UP000433876">
    <property type="component" value="Unassembled WGS sequence"/>
</dbReference>
<sequence length="334" mass="36463">MTTLDTSSTMNKKTILVTGATGQQGGAVIDALMDLDKSGEKFSILAVTRKADSPAALDLVKKHPRVKLVEGNLDNVPALFESAKIIAGEHQLPIWGVFSVQVSMGPGVTFDSEVKQGKALIDGAIANGVQHFVYSSVERGGDERSWDNSTPIPHFQTKKIIEDYLNATCGKQPGSKMGWTILRPVAFMDNLKPGTPTSVFLTALKNHLGQDRKSLQWIAVHDIGVFVAKVFDNPEEWNHRAVGLAGDELTVEQLSRAFSKATGYPIPLTYWFAGSLLTFLVKEVGLMIGWFASDGYKADVEARRKDHPDMLTMEQWLLKKSQFSTGVDSAQIGA</sequence>
<dbReference type="InterPro" id="IPR008030">
    <property type="entry name" value="NmrA-like"/>
</dbReference>
<dbReference type="PANTHER" id="PTHR42748:SF25">
    <property type="entry name" value="NMRA FAMILY PROTEIN"/>
    <property type="match status" value="1"/>
</dbReference>
<comment type="similarity">
    <text evidence="1">Belongs to the NmrA-type oxidoreductase family.</text>
</comment>
<protein>
    <recommendedName>
        <fullName evidence="3">NmrA-like domain-containing protein</fullName>
    </recommendedName>
</protein>
<proteinExistence type="inferred from homology"/>
<organism evidence="4 5">
    <name type="scientific">Sordaria macrospora</name>
    <dbReference type="NCBI Taxonomy" id="5147"/>
    <lineage>
        <taxon>Eukaryota</taxon>
        <taxon>Fungi</taxon>
        <taxon>Dikarya</taxon>
        <taxon>Ascomycota</taxon>
        <taxon>Pezizomycotina</taxon>
        <taxon>Sordariomycetes</taxon>
        <taxon>Sordariomycetidae</taxon>
        <taxon>Sordariales</taxon>
        <taxon>Sordariaceae</taxon>
        <taxon>Sordaria</taxon>
    </lineage>
</organism>
<accession>A0A8S8ZQV8</accession>
<dbReference type="Gene3D" id="3.40.50.720">
    <property type="entry name" value="NAD(P)-binding Rossmann-like Domain"/>
    <property type="match status" value="1"/>
</dbReference>
<keyword evidence="2" id="KW-0521">NADP</keyword>
<dbReference type="FunFam" id="3.40.50.720:FF:000528">
    <property type="entry name" value="Nucleoside-diphosphate-sugar epimerase family protein"/>
    <property type="match status" value="1"/>
</dbReference>
<evidence type="ECO:0000256" key="2">
    <source>
        <dbReference type="ARBA" id="ARBA00022857"/>
    </source>
</evidence>
<feature type="domain" description="NmrA-like" evidence="3">
    <location>
        <begin position="12"/>
        <end position="272"/>
    </location>
</feature>
<evidence type="ECO:0000259" key="3">
    <source>
        <dbReference type="Pfam" id="PF05368"/>
    </source>
</evidence>
<dbReference type="InterPro" id="IPR051164">
    <property type="entry name" value="NmrA-like_oxidored"/>
</dbReference>
<dbReference type="EMBL" id="NMPR01000096">
    <property type="protein sequence ID" value="KAA8630705.1"/>
    <property type="molecule type" value="Genomic_DNA"/>
</dbReference>
<evidence type="ECO:0000313" key="4">
    <source>
        <dbReference type="EMBL" id="KAA8630705.1"/>
    </source>
</evidence>
<name>A0A8S8ZQV8_SORMA</name>
<dbReference type="PANTHER" id="PTHR42748">
    <property type="entry name" value="NITROGEN METABOLITE REPRESSION PROTEIN NMRA FAMILY MEMBER"/>
    <property type="match status" value="1"/>
</dbReference>
<dbReference type="VEuPathDB" id="FungiDB:SMAC_07756"/>
<gene>
    <name evidence="4" type="ORF">SMACR_07756</name>
</gene>
<evidence type="ECO:0000256" key="1">
    <source>
        <dbReference type="ARBA" id="ARBA00006328"/>
    </source>
</evidence>
<dbReference type="Pfam" id="PF05368">
    <property type="entry name" value="NmrA"/>
    <property type="match status" value="1"/>
</dbReference>
<dbReference type="SUPFAM" id="SSF51735">
    <property type="entry name" value="NAD(P)-binding Rossmann-fold domains"/>
    <property type="match status" value="1"/>
</dbReference>
<reference evidence="4 5" key="1">
    <citation type="submission" date="2017-07" db="EMBL/GenBank/DDBJ databases">
        <title>Genome sequence of the Sordaria macrospora wild type strain R19027.</title>
        <authorList>
            <person name="Nowrousian M."/>
            <person name="Teichert I."/>
            <person name="Kueck U."/>
        </authorList>
    </citation>
    <scope>NUCLEOTIDE SEQUENCE [LARGE SCALE GENOMIC DNA]</scope>
    <source>
        <strain evidence="4 5">R19027</strain>
        <tissue evidence="4">Mycelium</tissue>
    </source>
</reference>
<comment type="caution">
    <text evidence="4">The sequence shown here is derived from an EMBL/GenBank/DDBJ whole genome shotgun (WGS) entry which is preliminary data.</text>
</comment>